<dbReference type="Pfam" id="PF02129">
    <property type="entry name" value="Peptidase_S15"/>
    <property type="match status" value="1"/>
</dbReference>
<dbReference type="Proteomes" id="UP000252107">
    <property type="component" value="Unassembled WGS sequence"/>
</dbReference>
<keyword evidence="4" id="KW-1185">Reference proteome</keyword>
<dbReference type="SUPFAM" id="SSF49785">
    <property type="entry name" value="Galactose-binding domain-like"/>
    <property type="match status" value="1"/>
</dbReference>
<dbReference type="Pfam" id="PF08530">
    <property type="entry name" value="PepX_C"/>
    <property type="match status" value="1"/>
</dbReference>
<keyword evidence="1" id="KW-0378">Hydrolase</keyword>
<dbReference type="Gene3D" id="1.10.3020.10">
    <property type="entry name" value="alpha-amino acid ester hydrolase ( Helical cap domain)"/>
    <property type="match status" value="1"/>
</dbReference>
<dbReference type="NCBIfam" id="TIGR00976">
    <property type="entry name" value="CocE_NonD"/>
    <property type="match status" value="1"/>
</dbReference>
<evidence type="ECO:0000256" key="1">
    <source>
        <dbReference type="ARBA" id="ARBA00022801"/>
    </source>
</evidence>
<dbReference type="SMART" id="SM00939">
    <property type="entry name" value="PepX_C"/>
    <property type="match status" value="1"/>
</dbReference>
<organism evidence="3 4">
    <name type="scientific">Nostoc minutum NIES-26</name>
    <dbReference type="NCBI Taxonomy" id="1844469"/>
    <lineage>
        <taxon>Bacteria</taxon>
        <taxon>Bacillati</taxon>
        <taxon>Cyanobacteriota</taxon>
        <taxon>Cyanophyceae</taxon>
        <taxon>Nostocales</taxon>
        <taxon>Nostocaceae</taxon>
        <taxon>Nostoc</taxon>
    </lineage>
</organism>
<dbReference type="InterPro" id="IPR000383">
    <property type="entry name" value="Xaa-Pro-like_dom"/>
</dbReference>
<dbReference type="EMBL" id="LXQD01000041">
    <property type="protein sequence ID" value="RCJ40834.1"/>
    <property type="molecule type" value="Genomic_DNA"/>
</dbReference>
<dbReference type="InterPro" id="IPR013736">
    <property type="entry name" value="Xaa-Pro_dipept_C"/>
</dbReference>
<dbReference type="Gene3D" id="3.40.50.1820">
    <property type="entry name" value="alpha/beta hydrolase"/>
    <property type="match status" value="1"/>
</dbReference>
<dbReference type="InterPro" id="IPR005674">
    <property type="entry name" value="CocE/Ser_esterase"/>
</dbReference>
<proteinExistence type="predicted"/>
<dbReference type="InterPro" id="IPR029058">
    <property type="entry name" value="AB_hydrolase_fold"/>
</dbReference>
<feature type="domain" description="Xaa-Pro dipeptidyl-peptidase C-terminal" evidence="2">
    <location>
        <begin position="346"/>
        <end position="605"/>
    </location>
</feature>
<dbReference type="Gene3D" id="2.60.120.260">
    <property type="entry name" value="Galactose-binding domain-like"/>
    <property type="match status" value="1"/>
</dbReference>
<evidence type="ECO:0000259" key="2">
    <source>
        <dbReference type="SMART" id="SM00939"/>
    </source>
</evidence>
<dbReference type="GO" id="GO:0008239">
    <property type="term" value="F:dipeptidyl-peptidase activity"/>
    <property type="evidence" value="ECO:0007669"/>
    <property type="project" value="InterPro"/>
</dbReference>
<protein>
    <recommendedName>
        <fullName evidence="2">Xaa-Pro dipeptidyl-peptidase C-terminal domain-containing protein</fullName>
    </recommendedName>
</protein>
<sequence>MKIRFLRKQEVLSESGSRYGEYLQPVYKKWIRTSQYLTVRDGTKLAVDIFRPVKDGKPVIDPLPVIWNHHRYHRASIYRLPKHTNIFKLLIASAKLLIKNNTNRTQLDNTPWLKTLIKHGYVIAVVDVRGGGASYGTRTGPFSQEEANDAYDITEWFAAQSWCNQNVGMFGDSYMGITQYMAASTAPPHLKAIFPEMAMFDFYEFTYPGGVFRHDFVAQWSCKVKELDSGISAAPVEQDQNATMLVAAIQQHQANRDVFEMFKSLPYRNSRDKETKSMPHIARSPSSYLKQVKKSGVAIYHLAGWYDMWPRDALLWFKNLDNPQKIVIGPWSHGQRLDFDLATEHLRWYDYWLKDIDNGIMESAPIHYYTMKAPKGKEWSSAWQWPLPNQELIKYYFHDGTSGSVNSVNDGLLIAQPPQNINGHDNYTVNYTTTSGKATRWVNGYGGEFNYADMTSNDEKGLTYTTTPLMEDIQVTGHPIIHLWVTSTIKDGDFFAYLEEVDQKGVSRYITEGTLRAAHRSISTTPYDYIGLPYHRSFAEDIVELPNEPVELIFDLHPTSNIFNAGHRLRVTITCVDKDNALTLEFFPSPTISIYRNTNYASYVALPIIPNCSEL</sequence>
<gene>
    <name evidence="3" type="ORF">A6770_37305</name>
</gene>
<comment type="caution">
    <text evidence="3">The sequence shown here is derived from an EMBL/GenBank/DDBJ whole genome shotgun (WGS) entry which is preliminary data.</text>
</comment>
<evidence type="ECO:0000313" key="3">
    <source>
        <dbReference type="EMBL" id="RCJ40834.1"/>
    </source>
</evidence>
<reference evidence="3" key="1">
    <citation type="submission" date="2016-04" db="EMBL/GenBank/DDBJ databases">
        <authorList>
            <person name="Tabuchi Yagui T.R."/>
        </authorList>
    </citation>
    <scope>NUCLEOTIDE SEQUENCE [LARGE SCALE GENOMIC DNA]</scope>
    <source>
        <strain evidence="3">NIES-26</strain>
    </source>
</reference>
<dbReference type="InterPro" id="IPR008979">
    <property type="entry name" value="Galactose-bd-like_sf"/>
</dbReference>
<name>A0A367RYQ9_9NOSO</name>
<evidence type="ECO:0000313" key="4">
    <source>
        <dbReference type="Proteomes" id="UP000252107"/>
    </source>
</evidence>
<accession>A0A367RYQ9</accession>
<dbReference type="AlphaFoldDB" id="A0A367RYQ9"/>
<dbReference type="SUPFAM" id="SSF53474">
    <property type="entry name" value="alpha/beta-Hydrolases"/>
    <property type="match status" value="1"/>
</dbReference>